<dbReference type="AlphaFoldDB" id="A0A4R8L7Z2"/>
<evidence type="ECO:0000313" key="2">
    <source>
        <dbReference type="Proteomes" id="UP000294581"/>
    </source>
</evidence>
<keyword evidence="2" id="KW-1185">Reference proteome</keyword>
<sequence length="46" mass="4997">MPGKREQSQARRLGSVLFYAQTAQILCKPKRGAAGMGDRMAMATVN</sequence>
<dbReference type="Proteomes" id="UP000294581">
    <property type="component" value="Unassembled WGS sequence"/>
</dbReference>
<comment type="caution">
    <text evidence="1">The sequence shown here is derived from an EMBL/GenBank/DDBJ whole genome shotgun (WGS) entry which is preliminary data.</text>
</comment>
<evidence type="ECO:0000313" key="1">
    <source>
        <dbReference type="EMBL" id="TDY38867.1"/>
    </source>
</evidence>
<reference evidence="1 2" key="1">
    <citation type="submission" date="2019-03" db="EMBL/GenBank/DDBJ databases">
        <title>Genomic Encyclopedia of Type Strains, Phase IV (KMG-IV): sequencing the most valuable type-strain genomes for metagenomic binning, comparative biology and taxonomic classification.</title>
        <authorList>
            <person name="Goeker M."/>
        </authorList>
    </citation>
    <scope>NUCLEOTIDE SEQUENCE [LARGE SCALE GENOMIC DNA]</scope>
    <source>
        <strain evidence="1 2">DSM 17974</strain>
    </source>
</reference>
<protein>
    <submittedName>
        <fullName evidence="1">Uncharacterized protein</fullName>
    </submittedName>
</protein>
<proteinExistence type="predicted"/>
<organism evidence="1 2">
    <name type="scientific">Alicyclobacillus sacchari</name>
    <dbReference type="NCBI Taxonomy" id="392010"/>
    <lineage>
        <taxon>Bacteria</taxon>
        <taxon>Bacillati</taxon>
        <taxon>Bacillota</taxon>
        <taxon>Bacilli</taxon>
        <taxon>Bacillales</taxon>
        <taxon>Alicyclobacillaceae</taxon>
        <taxon>Alicyclobacillus</taxon>
    </lineage>
</organism>
<gene>
    <name evidence="1" type="ORF">C7445_1319</name>
</gene>
<accession>A0A4R8L7Z2</accession>
<dbReference type="EMBL" id="SORF01000031">
    <property type="protein sequence ID" value="TDY38867.1"/>
    <property type="molecule type" value="Genomic_DNA"/>
</dbReference>
<name>A0A4R8L7Z2_9BACL</name>